<keyword evidence="2 5" id="KW-0732">Signal</keyword>
<dbReference type="Pfam" id="PF17967">
    <property type="entry name" value="Pullulanase_N2"/>
    <property type="match status" value="1"/>
</dbReference>
<feature type="domain" description="Alpha-1,6-glucosidases pullulanase-type C-terminal" evidence="8">
    <location>
        <begin position="1073"/>
        <end position="1238"/>
    </location>
</feature>
<dbReference type="NCBIfam" id="TIGR02103">
    <property type="entry name" value="pullul_strch"/>
    <property type="match status" value="1"/>
</dbReference>
<evidence type="ECO:0000256" key="5">
    <source>
        <dbReference type="SAM" id="SignalP"/>
    </source>
</evidence>
<feature type="domain" description="Glycoside hydrolase family 13 N-terminal" evidence="6">
    <location>
        <begin position="451"/>
        <end position="536"/>
    </location>
</feature>
<evidence type="ECO:0000313" key="11">
    <source>
        <dbReference type="EMBL" id="KHA59531.1"/>
    </source>
</evidence>
<evidence type="ECO:0000313" key="12">
    <source>
        <dbReference type="Proteomes" id="UP000030520"/>
    </source>
</evidence>
<dbReference type="InterPro" id="IPR013783">
    <property type="entry name" value="Ig-like_fold"/>
</dbReference>
<dbReference type="CDD" id="cd11341">
    <property type="entry name" value="AmyAc_Pullulanase_LD-like"/>
    <property type="match status" value="1"/>
</dbReference>
<dbReference type="InterPro" id="IPR013784">
    <property type="entry name" value="Carb-bd-like_fold"/>
</dbReference>
<dbReference type="InterPro" id="IPR014756">
    <property type="entry name" value="Ig_E-set"/>
</dbReference>
<evidence type="ECO:0000259" key="8">
    <source>
        <dbReference type="Pfam" id="PF11852"/>
    </source>
</evidence>
<comment type="similarity">
    <text evidence="1">Belongs to the glycosyl hydrolase 13 family.</text>
</comment>
<dbReference type="Gene3D" id="3.20.20.80">
    <property type="entry name" value="Glycosidases"/>
    <property type="match status" value="1"/>
</dbReference>
<dbReference type="Gene3D" id="2.60.40.1130">
    <property type="entry name" value="Rab geranylgeranyltransferase alpha-subunit, insert domain"/>
    <property type="match status" value="1"/>
</dbReference>
<keyword evidence="12" id="KW-1185">Reference proteome</keyword>
<dbReference type="InterPro" id="IPR011839">
    <property type="entry name" value="Pullul_strch"/>
</dbReference>
<dbReference type="CDD" id="cd10315">
    <property type="entry name" value="CBM41_pullulanase"/>
    <property type="match status" value="1"/>
</dbReference>
<reference evidence="11 12" key="1">
    <citation type="submission" date="2014-10" db="EMBL/GenBank/DDBJ databases">
        <title>Genome sequencing of Vibrio variabilis T01.</title>
        <authorList>
            <person name="Chan K.-G."/>
            <person name="Mohamad N.I."/>
        </authorList>
    </citation>
    <scope>NUCLEOTIDE SEQUENCE [LARGE SCALE GENOMIC DNA]</scope>
    <source>
        <strain evidence="11 12">T01</strain>
    </source>
</reference>
<dbReference type="SUPFAM" id="SSF51445">
    <property type="entry name" value="(Trans)glycosidases"/>
    <property type="match status" value="1"/>
</dbReference>
<gene>
    <name evidence="11" type="ORF">NL53_17525</name>
</gene>
<feature type="domain" description="Pullulanase carbohydrate-binding module 41" evidence="7">
    <location>
        <begin position="209"/>
        <end position="290"/>
    </location>
</feature>
<dbReference type="Pfam" id="PF11852">
    <property type="entry name" value="Pullul_strch_C"/>
    <property type="match status" value="1"/>
</dbReference>
<dbReference type="PANTHER" id="PTHR43002">
    <property type="entry name" value="GLYCOGEN DEBRANCHING ENZYME"/>
    <property type="match status" value="1"/>
</dbReference>
<dbReference type="InterPro" id="IPR005323">
    <property type="entry name" value="CBM41_pullulanase"/>
</dbReference>
<dbReference type="InterPro" id="IPR041111">
    <property type="entry name" value="Pullulanase_Ins"/>
</dbReference>
<dbReference type="Gene3D" id="2.60.40.1180">
    <property type="entry name" value="Golgi alpha-mannosidase II"/>
    <property type="match status" value="1"/>
</dbReference>
<dbReference type="Gene3D" id="2.60.40.3620">
    <property type="match status" value="1"/>
</dbReference>
<evidence type="ECO:0000259" key="7">
    <source>
        <dbReference type="Pfam" id="PF03714"/>
    </source>
</evidence>
<evidence type="ECO:0000259" key="9">
    <source>
        <dbReference type="Pfam" id="PF17967"/>
    </source>
</evidence>
<dbReference type="PROSITE" id="PS51257">
    <property type="entry name" value="PROKAR_LIPOPROTEIN"/>
    <property type="match status" value="1"/>
</dbReference>
<dbReference type="InterPro" id="IPR017853">
    <property type="entry name" value="GH"/>
</dbReference>
<sequence length="1457" mass="159199">METKIMNTLKLSPLAKALIPILSASVLMACNDNSSDTKPVTEIRDNKVVISPSDMPTEPTVAADEIMVSYIAETTSNSARSLSLGVNWLLSCGDDEYSAKGSDKFGPYWVLPKSSTLGACTIAKGEETLASVTLDATSGSSLGVTTKGEVIQGSRTDTYLTSIGFDQSGTDVKLKQVEAPTELANPPSGHFAIQFYDPLGDYKEEGADKLGYGKFNLHLWNNADCNAGDPDGFNDGWDDVTITPNDADEFGPVWYIPVTEDATQCFNVIIRNSNKDKVINADLKVDISGKADNPSATYMPGKTRAYASRLEAYTTDGPSSEFTIDTIGAILLDDETLVWKAANNADLVQLMFSEDGQYHVGQDGVVSGSSLKLKATKLNDAQQSKFPHLADYPAFELPNVALNELLKSSLIAIASNDVQGENFGELRASTAVQYAGALDAIFAEEATELEYGPIYGDNGVTFRLWAPTAQEVKLVVYNADKSVAGTHELQEDSESGSWSIELDKETVDGKFYRYAMKVFQPRGQKAAEYEVTDPYSVSLSMNSIYSQAIDLDDDALKPAGWDALSAPHSQLESDGSLSDMVIYESHVRDFSALDNSTEPNHRGKYLAFTENGTAPVNHLKELSEAGMTHLHLMPVFDIATINEDPDKVANIDQPFSKLCDLNTAVKSDAEFSQYCSGDQTIAEVFETILPDDRRQNPVVQRLNDYVRSVDSYNWGYDPFHYTVPEGSYATDAEGSQRILEFRQMVQSVKQDIGMNVVVDVVYNHTNASGLNDKSVLDKVVPLYYHRLSPDTGNVETSTCCENTAPEHAMFAKLIDDSVKTWVEAYKIDAFRWDLMGHHPLAQIQGTLSAAREANPEVYFYGEGWNFGEVQNNKRFVQATQPNLGGTGIGSFSDRLRDAVRGGSPFDSGDALRKTQGFATGAGVQPNEMNKQSDGSVSEAEMTRALEQIDLTRLGMAGNLKQFKMIDHTGTTILGKDVDYNGQAAGYAEQPWEIQNYVSKHDNQTFWDINMYKAPQEAASEERTKMQTVGIATVLLGQAMPFNHMGGELLRSKSMQRDSYDYGDWYNVVDFTRQAQNWDKGLPTKDKDLSNYEQIERATSDVHSQATPSNIDTMFENYKAMLKLRTSTPLMTLPSAQEILNRVDFRNTGKDQTPGLIVMTIDNGSTQSTDLDEKLDAVVVVINASPDNKTIGDFFDHQSKKIDLAGFELAQDANGIANGATFADGQFKVPSWSVAVFIQPRGDVRGLGLPVSEKSDDLPPFKAVHVAGAFNGWSHITKATYANQGLYKARVGLSESSEYKFTAGNWDTAWGCGASGADNCVATFTELGMYELTLDASDPEKPVVLDAKLVESYEGRTWYIPGSISGGWAHDGAQMMVSGDNNTVTFETGELPSGETVEFKFTCGGWGECEHGAADVIPTTNSLPIGGDGNISFTPKETGSYRVSFNILSKEITIAKMS</sequence>
<dbReference type="InterPro" id="IPR013780">
    <property type="entry name" value="Glyco_hydro_b"/>
</dbReference>
<name>A0ABR4Y839_9VIBR</name>
<evidence type="ECO:0000259" key="10">
    <source>
        <dbReference type="Pfam" id="PF18494"/>
    </source>
</evidence>
<dbReference type="Gene3D" id="2.60.40.10">
    <property type="entry name" value="Immunoglobulins"/>
    <property type="match status" value="2"/>
</dbReference>
<dbReference type="InterPro" id="IPR024561">
    <property type="entry name" value="Pullul_strch_C"/>
</dbReference>
<evidence type="ECO:0000256" key="2">
    <source>
        <dbReference type="ARBA" id="ARBA00022729"/>
    </source>
</evidence>
<evidence type="ECO:0000256" key="4">
    <source>
        <dbReference type="ARBA" id="ARBA00023295"/>
    </source>
</evidence>
<feature type="domain" description="Pullulanase Ins" evidence="10">
    <location>
        <begin position="638"/>
        <end position="712"/>
    </location>
</feature>
<evidence type="ECO:0000256" key="3">
    <source>
        <dbReference type="ARBA" id="ARBA00022801"/>
    </source>
</evidence>
<feature type="signal peptide" evidence="5">
    <location>
        <begin position="1"/>
        <end position="29"/>
    </location>
</feature>
<dbReference type="Gene3D" id="2.60.40.1110">
    <property type="match status" value="1"/>
</dbReference>
<dbReference type="Pfam" id="PF02922">
    <property type="entry name" value="CBM_48"/>
    <property type="match status" value="1"/>
</dbReference>
<keyword evidence="4" id="KW-0326">Glycosidase</keyword>
<dbReference type="Pfam" id="PF18494">
    <property type="entry name" value="Pullulanase_Ins"/>
    <property type="match status" value="1"/>
</dbReference>
<feature type="chain" id="PRO_5046224867" evidence="5">
    <location>
        <begin position="30"/>
        <end position="1457"/>
    </location>
</feature>
<dbReference type="InterPro" id="IPR004193">
    <property type="entry name" value="Glyco_hydro_13_N"/>
</dbReference>
<dbReference type="SUPFAM" id="SSF51011">
    <property type="entry name" value="Glycosyl hydrolase domain"/>
    <property type="match status" value="1"/>
</dbReference>
<organism evidence="11 12">
    <name type="scientific">Vibrio variabilis</name>
    <dbReference type="NCBI Taxonomy" id="990271"/>
    <lineage>
        <taxon>Bacteria</taxon>
        <taxon>Pseudomonadati</taxon>
        <taxon>Pseudomonadota</taxon>
        <taxon>Gammaproteobacteria</taxon>
        <taxon>Vibrionales</taxon>
        <taxon>Vibrionaceae</taxon>
        <taxon>Vibrio</taxon>
    </lineage>
</organism>
<evidence type="ECO:0000256" key="1">
    <source>
        <dbReference type="ARBA" id="ARBA00008061"/>
    </source>
</evidence>
<accession>A0ABR4Y839</accession>
<dbReference type="SUPFAM" id="SSF49452">
    <property type="entry name" value="Starch-binding domain-like"/>
    <property type="match status" value="1"/>
</dbReference>
<proteinExistence type="inferred from homology"/>
<evidence type="ECO:0000259" key="6">
    <source>
        <dbReference type="Pfam" id="PF02922"/>
    </source>
</evidence>
<dbReference type="Proteomes" id="UP000030520">
    <property type="component" value="Unassembled WGS sequence"/>
</dbReference>
<dbReference type="CDD" id="cd02860">
    <property type="entry name" value="E_set_Pullulanase"/>
    <property type="match status" value="1"/>
</dbReference>
<dbReference type="EMBL" id="JRWM01000028">
    <property type="protein sequence ID" value="KHA59531.1"/>
    <property type="molecule type" value="Genomic_DNA"/>
</dbReference>
<keyword evidence="3" id="KW-0378">Hydrolase</keyword>
<protein>
    <submittedName>
        <fullName evidence="11">Pullulanase</fullName>
    </submittedName>
</protein>
<dbReference type="Pfam" id="PF03714">
    <property type="entry name" value="PUD"/>
    <property type="match status" value="1"/>
</dbReference>
<feature type="domain" description="Pullulanase N2" evidence="9">
    <location>
        <begin position="329"/>
        <end position="439"/>
    </location>
</feature>
<comment type="caution">
    <text evidence="11">The sequence shown here is derived from an EMBL/GenBank/DDBJ whole genome shotgun (WGS) entry which is preliminary data.</text>
</comment>
<dbReference type="SUPFAM" id="SSF81296">
    <property type="entry name" value="E set domains"/>
    <property type="match status" value="2"/>
</dbReference>
<dbReference type="InterPro" id="IPR040671">
    <property type="entry name" value="Pullulanase_N2"/>
</dbReference>